<comment type="similarity">
    <text evidence="1">Belongs to the bacterial solute-binding protein 1 family.</text>
</comment>
<dbReference type="PROSITE" id="PS51318">
    <property type="entry name" value="TAT"/>
    <property type="match status" value="1"/>
</dbReference>
<feature type="region of interest" description="Disordered" evidence="4">
    <location>
        <begin position="313"/>
        <end position="332"/>
    </location>
</feature>
<keyword evidence="3 5" id="KW-0732">Signal</keyword>
<dbReference type="InterPro" id="IPR006059">
    <property type="entry name" value="SBP"/>
</dbReference>
<evidence type="ECO:0000313" key="6">
    <source>
        <dbReference type="EMBL" id="AXI80385.1"/>
    </source>
</evidence>
<feature type="signal peptide" evidence="5">
    <location>
        <begin position="1"/>
        <end position="27"/>
    </location>
</feature>
<sequence length="457" mass="48352">MTARTVPRRRRLAAAAAFLAVLAAATACTGSDPGSRSAEPAAPTATATGGAVLTIATGSDLSSTGIRQQLIRDWAKGHHVEVRIVRLSDDADRQRSQLVAALQSRTGGYDVVNLDVTWTAEFADGGLIQPLRGSRFTDALDQDVWPAAADTVRRRGKVWAMPWNTDVGLLYYRKDLLPAAQYGTPRSWDDLAAATARFADSPARALPANRNVKAGLLTQLKEYEGLTVNTLEAVWRGGGDVVDGHGTVVVDSAPAQAGLDTLLYARRGGSSLPLLGADSLRSDEMSSLRHFIAGESLYLRNWPFAYGRLKDAQSKSADQPAGQRPEYGVDPLPWSSALGGQNLAVAAGSPHRALAEDLIAHLTGQDAERRLFEGGFAPARRSALTGRSPGAAAADPEYLAALRSSLDRARARPATPYYAAFTRDVQDSVTTMLHGSGPAGPAASALAERLRGSLAGH</sequence>
<name>A0A345T330_9ACTN</name>
<gene>
    <name evidence="6" type="ORF">C7M71_026280</name>
</gene>
<dbReference type="PANTHER" id="PTHR43649">
    <property type="entry name" value="ARABINOSE-BINDING PROTEIN-RELATED"/>
    <property type="match status" value="1"/>
</dbReference>
<evidence type="ECO:0000313" key="7">
    <source>
        <dbReference type="Proteomes" id="UP000249340"/>
    </source>
</evidence>
<accession>A0A345T330</accession>
<dbReference type="AlphaFoldDB" id="A0A345T330"/>
<keyword evidence="2" id="KW-0813">Transport</keyword>
<evidence type="ECO:0000256" key="4">
    <source>
        <dbReference type="SAM" id="MobiDB-lite"/>
    </source>
</evidence>
<dbReference type="PROSITE" id="PS51257">
    <property type="entry name" value="PROKAR_LIPOPROTEIN"/>
    <property type="match status" value="1"/>
</dbReference>
<evidence type="ECO:0000256" key="2">
    <source>
        <dbReference type="ARBA" id="ARBA00022448"/>
    </source>
</evidence>
<dbReference type="Proteomes" id="UP000249340">
    <property type="component" value="Chromosome"/>
</dbReference>
<evidence type="ECO:0000256" key="3">
    <source>
        <dbReference type="ARBA" id="ARBA00022729"/>
    </source>
</evidence>
<keyword evidence="7" id="KW-1185">Reference proteome</keyword>
<dbReference type="InterPro" id="IPR050490">
    <property type="entry name" value="Bact_solute-bd_prot1"/>
</dbReference>
<dbReference type="EMBL" id="CP031264">
    <property type="protein sequence ID" value="AXI80385.1"/>
    <property type="molecule type" value="Genomic_DNA"/>
</dbReference>
<dbReference type="SUPFAM" id="SSF53850">
    <property type="entry name" value="Periplasmic binding protein-like II"/>
    <property type="match status" value="1"/>
</dbReference>
<dbReference type="Gene3D" id="3.40.190.10">
    <property type="entry name" value="Periplasmic binding protein-like II"/>
    <property type="match status" value="2"/>
</dbReference>
<proteinExistence type="inferred from homology"/>
<dbReference type="Pfam" id="PF01547">
    <property type="entry name" value="SBP_bac_1"/>
    <property type="match status" value="1"/>
</dbReference>
<dbReference type="PANTHER" id="PTHR43649:SF34">
    <property type="entry name" value="ABC TRANSPORTER PERIPLASMIC-BINDING PROTEIN YCJN-RELATED"/>
    <property type="match status" value="1"/>
</dbReference>
<dbReference type="KEGG" id="stri:C7M71_026280"/>
<protein>
    <submittedName>
        <fullName evidence="6">Extracellular solute-binding protein</fullName>
    </submittedName>
</protein>
<dbReference type="RefSeq" id="WP_111492633.1">
    <property type="nucleotide sequence ID" value="NZ_CP031264.1"/>
</dbReference>
<evidence type="ECO:0000256" key="5">
    <source>
        <dbReference type="SAM" id="SignalP"/>
    </source>
</evidence>
<dbReference type="OrthoDB" id="3495561at2"/>
<dbReference type="InterPro" id="IPR006311">
    <property type="entry name" value="TAT_signal"/>
</dbReference>
<evidence type="ECO:0000256" key="1">
    <source>
        <dbReference type="ARBA" id="ARBA00008520"/>
    </source>
</evidence>
<organism evidence="6 7">
    <name type="scientific">Peterkaempfera bronchialis</name>
    <dbReference type="NCBI Taxonomy" id="2126346"/>
    <lineage>
        <taxon>Bacteria</taxon>
        <taxon>Bacillati</taxon>
        <taxon>Actinomycetota</taxon>
        <taxon>Actinomycetes</taxon>
        <taxon>Kitasatosporales</taxon>
        <taxon>Streptomycetaceae</taxon>
        <taxon>Peterkaempfera</taxon>
    </lineage>
</organism>
<reference evidence="7" key="1">
    <citation type="submission" date="2018-07" db="EMBL/GenBank/DDBJ databases">
        <title>Streptacidiphilus bronchialis DSM 106435 chromosome.</title>
        <authorList>
            <person name="Batra D."/>
            <person name="Gulvik C.A."/>
        </authorList>
    </citation>
    <scope>NUCLEOTIDE SEQUENCE [LARGE SCALE GENOMIC DNA]</scope>
    <source>
        <strain evidence="7">DSM 106435</strain>
    </source>
</reference>
<feature type="chain" id="PRO_5016749817" evidence="5">
    <location>
        <begin position="28"/>
        <end position="457"/>
    </location>
</feature>